<dbReference type="EMBL" id="AMCI01003475">
    <property type="protein sequence ID" value="EJX00214.1"/>
    <property type="molecule type" value="Genomic_DNA"/>
</dbReference>
<feature type="non-terminal residue" evidence="1">
    <location>
        <position position="25"/>
    </location>
</feature>
<name>J9G057_9ZZZZ</name>
<accession>J9G057</accession>
<reference evidence="1" key="1">
    <citation type="journal article" date="2012" name="PLoS ONE">
        <title>Gene sets for utilization of primary and secondary nutrition supplies in the distal gut of endangered iberian lynx.</title>
        <authorList>
            <person name="Alcaide M."/>
            <person name="Messina E."/>
            <person name="Richter M."/>
            <person name="Bargiela R."/>
            <person name="Peplies J."/>
            <person name="Huws S.A."/>
            <person name="Newbold C.J."/>
            <person name="Golyshin P.N."/>
            <person name="Simon M.A."/>
            <person name="Lopez G."/>
            <person name="Yakimov M.M."/>
            <person name="Ferrer M."/>
        </authorList>
    </citation>
    <scope>NUCLEOTIDE SEQUENCE</scope>
</reference>
<dbReference type="AlphaFoldDB" id="J9G057"/>
<protein>
    <submittedName>
        <fullName evidence="1">Uncharacterized protein</fullName>
    </submittedName>
</protein>
<proteinExistence type="predicted"/>
<organism evidence="1">
    <name type="scientific">gut metagenome</name>
    <dbReference type="NCBI Taxonomy" id="749906"/>
    <lineage>
        <taxon>unclassified sequences</taxon>
        <taxon>metagenomes</taxon>
        <taxon>organismal metagenomes</taxon>
    </lineage>
</organism>
<gene>
    <name evidence="1" type="ORF">EVA_11678</name>
</gene>
<comment type="caution">
    <text evidence="1">The sequence shown here is derived from an EMBL/GenBank/DDBJ whole genome shotgun (WGS) entry which is preliminary data.</text>
</comment>
<sequence>MILSILDKYFGIGEFMNIDDIDNQK</sequence>
<evidence type="ECO:0000313" key="1">
    <source>
        <dbReference type="EMBL" id="EJX00214.1"/>
    </source>
</evidence>